<protein>
    <submittedName>
        <fullName evidence="1">Uncharacterized protein</fullName>
    </submittedName>
</protein>
<name>A0ACC2MKP2_PERAE</name>
<organism evidence="1 2">
    <name type="scientific">Persea americana</name>
    <name type="common">Avocado</name>
    <dbReference type="NCBI Taxonomy" id="3435"/>
    <lineage>
        <taxon>Eukaryota</taxon>
        <taxon>Viridiplantae</taxon>
        <taxon>Streptophyta</taxon>
        <taxon>Embryophyta</taxon>
        <taxon>Tracheophyta</taxon>
        <taxon>Spermatophyta</taxon>
        <taxon>Magnoliopsida</taxon>
        <taxon>Magnoliidae</taxon>
        <taxon>Laurales</taxon>
        <taxon>Lauraceae</taxon>
        <taxon>Persea</taxon>
    </lineage>
</organism>
<reference evidence="1 2" key="1">
    <citation type="journal article" date="2022" name="Hortic Res">
        <title>A haplotype resolved chromosomal level avocado genome allows analysis of novel avocado genes.</title>
        <authorList>
            <person name="Nath O."/>
            <person name="Fletcher S.J."/>
            <person name="Hayward A."/>
            <person name="Shaw L.M."/>
            <person name="Masouleh A.K."/>
            <person name="Furtado A."/>
            <person name="Henry R.J."/>
            <person name="Mitter N."/>
        </authorList>
    </citation>
    <scope>NUCLEOTIDE SEQUENCE [LARGE SCALE GENOMIC DNA]</scope>
    <source>
        <strain evidence="2">cv. Hass</strain>
    </source>
</reference>
<evidence type="ECO:0000313" key="2">
    <source>
        <dbReference type="Proteomes" id="UP001234297"/>
    </source>
</evidence>
<accession>A0ACC2MKP2</accession>
<sequence>MCSVLRGWCSAGGALHRETEGSREMGIVDSLRWVVMERMAGENGMGQRDKGWRRDGRMLGWRRVAGAACVEREGDAEDSPQKALFDAWPNSYNYHNINSCKPAIHSPKYVVQLKPLPDVNARESLISGLLEVITSVIMIIIQLNDLPTQYILRKEAPFSEPEVSNIVYWAVKGNVACSTQSIGLMNLPYMVSITKARKRLTELTHTLKKIHGNLTTMLDQCNQKIKEKKENEGYYNIKKVIENSDTDNMEIFIEISSHPSEPPFVVFNLPSEPPSEPPFAVSEPSFELPSAATAQSTLEFVFQLPWPSYGLRTCPSQSCIQSWISCVEKIDIEEGAVENFPSMGCSMGLENYFICHDALLDEVRLKLVSVWLPVLIVCREKNVSPIPSGQKQLYQELEETFLRITS</sequence>
<comment type="caution">
    <text evidence="1">The sequence shown here is derived from an EMBL/GenBank/DDBJ whole genome shotgun (WGS) entry which is preliminary data.</text>
</comment>
<gene>
    <name evidence="1" type="ORF">MRB53_007662</name>
</gene>
<dbReference type="Proteomes" id="UP001234297">
    <property type="component" value="Chromosome 2"/>
</dbReference>
<proteinExistence type="predicted"/>
<dbReference type="EMBL" id="CM056810">
    <property type="protein sequence ID" value="KAJ8645914.1"/>
    <property type="molecule type" value="Genomic_DNA"/>
</dbReference>
<keyword evidence="2" id="KW-1185">Reference proteome</keyword>
<evidence type="ECO:0000313" key="1">
    <source>
        <dbReference type="EMBL" id="KAJ8645914.1"/>
    </source>
</evidence>